<protein>
    <recommendedName>
        <fullName evidence="3">Rubrerythrin diiron-binding domain-containing protein</fullName>
    </recommendedName>
</protein>
<dbReference type="OrthoDB" id="595144at2"/>
<evidence type="ECO:0008006" key="3">
    <source>
        <dbReference type="Google" id="ProtNLM"/>
    </source>
</evidence>
<dbReference type="InterPro" id="IPR009078">
    <property type="entry name" value="Ferritin-like_SF"/>
</dbReference>
<dbReference type="InterPro" id="IPR012347">
    <property type="entry name" value="Ferritin-like"/>
</dbReference>
<name>Q8KC32_CHLTE</name>
<dbReference type="Gene3D" id="1.20.1260.10">
    <property type="match status" value="1"/>
</dbReference>
<organism evidence="1 2">
    <name type="scientific">Chlorobaculum tepidum (strain ATCC 49652 / DSM 12025 / NBRC 103806 / TLS)</name>
    <name type="common">Chlorobium tepidum</name>
    <dbReference type="NCBI Taxonomy" id="194439"/>
    <lineage>
        <taxon>Bacteria</taxon>
        <taxon>Pseudomonadati</taxon>
        <taxon>Chlorobiota</taxon>
        <taxon>Chlorobiia</taxon>
        <taxon>Chlorobiales</taxon>
        <taxon>Chlorobiaceae</taxon>
        <taxon>Chlorobaculum</taxon>
    </lineage>
</organism>
<dbReference type="Proteomes" id="UP000001007">
    <property type="component" value="Chromosome"/>
</dbReference>
<dbReference type="KEGG" id="cte:CT1594"/>
<dbReference type="EMBL" id="AE006470">
    <property type="protein sequence ID" value="AAM72819.1"/>
    <property type="molecule type" value="Genomic_DNA"/>
</dbReference>
<sequence>MSRSSGNTPHYRHRSLSCAISNCSTVTPTSSTLMSTSPTIAALLDESIQLELNLAKLYTLFNDHFEEDEEFWWQLSMEERSHAALLQQEKKQPQPLQFFPENLLAKDLDALKANNARIIAETERFAISPFSREEALNLALHIEMSAGEAHFQEFMESETGSLTADLLQQLASEDQNHAKRIREYMKEQGVKEKKQA</sequence>
<proteinExistence type="predicted"/>
<reference evidence="1 2" key="1">
    <citation type="journal article" date="2002" name="Proc. Natl. Acad. Sci. U.S.A.">
        <title>The complete genome sequence of Chlorobium tepidum TLS, a photosynthetic, anaerobic, green-sulfur bacterium.</title>
        <authorList>
            <person name="Eisen J.A."/>
            <person name="Nelson K.E."/>
            <person name="Paulsen I.T."/>
            <person name="Heidelberg J.F."/>
            <person name="Wu M."/>
            <person name="Dodson R.J."/>
            <person name="Deboy R."/>
            <person name="Gwinn M.L."/>
            <person name="Nelson W.C."/>
            <person name="Haft D.H."/>
            <person name="Hickey E.K."/>
            <person name="Peterson J.D."/>
            <person name="Durkin A.S."/>
            <person name="Kolonay J.L."/>
            <person name="Yang F."/>
            <person name="Holt I."/>
            <person name="Umayam L.A."/>
            <person name="Mason T."/>
            <person name="Brenner M."/>
            <person name="Shea T.P."/>
            <person name="Parksey D."/>
            <person name="Nierman W.C."/>
            <person name="Feldblyum T.V."/>
            <person name="Hansen C.L."/>
            <person name="Craven M.B."/>
            <person name="Radune D."/>
            <person name="Vamathevan J."/>
            <person name="Khouri H."/>
            <person name="White O."/>
            <person name="Gruber T.M."/>
            <person name="Ketchum K.A."/>
            <person name="Venter J.C."/>
            <person name="Tettelin H."/>
            <person name="Bryant D.A."/>
            <person name="Fraser C.M."/>
        </authorList>
    </citation>
    <scope>NUCLEOTIDE SEQUENCE [LARGE SCALE GENOMIC DNA]</scope>
    <source>
        <strain evidence="2">ATCC 49652 / DSM 12025 / NBRC 103806 / TLS</strain>
    </source>
</reference>
<dbReference type="PATRIC" id="fig|194439.7.peg.1441"/>
<evidence type="ECO:0000313" key="2">
    <source>
        <dbReference type="Proteomes" id="UP000001007"/>
    </source>
</evidence>
<dbReference type="eggNOG" id="ENOG5032DYT">
    <property type="taxonomic scope" value="Bacteria"/>
</dbReference>
<dbReference type="HOGENOM" id="CLU_1624192_0_0_10"/>
<evidence type="ECO:0000313" key="1">
    <source>
        <dbReference type="EMBL" id="AAM72819.1"/>
    </source>
</evidence>
<dbReference type="EnsemblBacteria" id="AAM72819">
    <property type="protein sequence ID" value="AAM72819"/>
    <property type="gene ID" value="CT1594"/>
</dbReference>
<dbReference type="SUPFAM" id="SSF47240">
    <property type="entry name" value="Ferritin-like"/>
    <property type="match status" value="1"/>
</dbReference>
<dbReference type="AlphaFoldDB" id="Q8KC32"/>
<keyword evidence="2" id="KW-1185">Reference proteome</keyword>
<gene>
    <name evidence="1" type="ordered locus">CT1594</name>
</gene>
<accession>Q8KC32</accession>